<keyword evidence="1" id="KW-1133">Transmembrane helix</keyword>
<gene>
    <name evidence="2" type="ORF">JQX14_02780</name>
</gene>
<keyword evidence="1" id="KW-0812">Transmembrane</keyword>
<evidence type="ECO:0000256" key="1">
    <source>
        <dbReference type="SAM" id="Phobius"/>
    </source>
</evidence>
<dbReference type="AlphaFoldDB" id="A0A9Q2NHG7"/>
<organism evidence="2 3">
    <name type="scientific">Pseudosulfitobacter pseudonitzschiae</name>
    <dbReference type="NCBI Taxonomy" id="1402135"/>
    <lineage>
        <taxon>Bacteria</taxon>
        <taxon>Pseudomonadati</taxon>
        <taxon>Pseudomonadota</taxon>
        <taxon>Alphaproteobacteria</taxon>
        <taxon>Rhodobacterales</taxon>
        <taxon>Roseobacteraceae</taxon>
        <taxon>Pseudosulfitobacter</taxon>
    </lineage>
</organism>
<feature type="transmembrane region" description="Helical" evidence="1">
    <location>
        <begin position="15"/>
        <end position="34"/>
    </location>
</feature>
<sequence length="134" mass="14713">MSVSVQPLVQAGPTIFIHATLAVGALVLGIWQMLATKGTPQHRLIGRVWVGIMAIVALSSFWIHEFRLFGPFSPIHILSAITLVSLPFAVRAARQGNINKHRRMMRMLFFIGLLVPGAFTLLPGRVMHAVFFGG</sequence>
<evidence type="ECO:0000313" key="3">
    <source>
        <dbReference type="Proteomes" id="UP000809337"/>
    </source>
</evidence>
<dbReference type="RefSeq" id="WP_269144885.1">
    <property type="nucleotide sequence ID" value="NZ_JAJNGX010000001.1"/>
</dbReference>
<dbReference type="Proteomes" id="UP000809337">
    <property type="component" value="Unassembled WGS sequence"/>
</dbReference>
<dbReference type="EMBL" id="JAFBWN010000001">
    <property type="protein sequence ID" value="MBM2353448.1"/>
    <property type="molecule type" value="Genomic_DNA"/>
</dbReference>
<dbReference type="Pfam" id="PF10067">
    <property type="entry name" value="DUF2306"/>
    <property type="match status" value="1"/>
</dbReference>
<keyword evidence="1" id="KW-0472">Membrane</keyword>
<protein>
    <submittedName>
        <fullName evidence="2">DUF2306 domain-containing protein</fullName>
    </submittedName>
</protein>
<accession>A0A9Q2NHG7</accession>
<feature type="transmembrane region" description="Helical" evidence="1">
    <location>
        <begin position="75"/>
        <end position="93"/>
    </location>
</feature>
<proteinExistence type="predicted"/>
<comment type="caution">
    <text evidence="2">The sequence shown here is derived from an EMBL/GenBank/DDBJ whole genome shotgun (WGS) entry which is preliminary data.</text>
</comment>
<feature type="transmembrane region" description="Helical" evidence="1">
    <location>
        <begin position="46"/>
        <end position="63"/>
    </location>
</feature>
<reference evidence="2" key="1">
    <citation type="submission" date="2021-01" db="EMBL/GenBank/DDBJ databases">
        <title>Diatom-associated Roseobacters Show Island Model of Population Structure.</title>
        <authorList>
            <person name="Qu L."/>
            <person name="Feng X."/>
            <person name="Chen Y."/>
            <person name="Li L."/>
            <person name="Wang X."/>
            <person name="Hu Z."/>
            <person name="Wang H."/>
            <person name="Luo H."/>
        </authorList>
    </citation>
    <scope>NUCLEOTIDE SEQUENCE</scope>
    <source>
        <strain evidence="2">SM26-45</strain>
    </source>
</reference>
<feature type="transmembrane region" description="Helical" evidence="1">
    <location>
        <begin position="105"/>
        <end position="124"/>
    </location>
</feature>
<name>A0A9Q2NHG7_9RHOB</name>
<dbReference type="InterPro" id="IPR018750">
    <property type="entry name" value="DUF2306_membrane"/>
</dbReference>
<evidence type="ECO:0000313" key="2">
    <source>
        <dbReference type="EMBL" id="MBM2353448.1"/>
    </source>
</evidence>